<dbReference type="GO" id="GO:0006508">
    <property type="term" value="P:proteolysis"/>
    <property type="evidence" value="ECO:0007669"/>
    <property type="project" value="UniProtKB-KW"/>
</dbReference>
<evidence type="ECO:0000256" key="12">
    <source>
        <dbReference type="ARBA" id="ARBA00022679"/>
    </source>
</evidence>
<evidence type="ECO:0000256" key="23">
    <source>
        <dbReference type="ARBA" id="ARBA00034000"/>
    </source>
</evidence>
<evidence type="ECO:0000256" key="14">
    <source>
        <dbReference type="ARBA" id="ARBA00022801"/>
    </source>
</evidence>
<dbReference type="PANTHER" id="PTHR32282:SF27">
    <property type="entry name" value="PENICILLIN-BINDING PROTEIN 1A"/>
    <property type="match status" value="1"/>
</dbReference>
<dbReference type="SUPFAM" id="SSF53955">
    <property type="entry name" value="Lysozyme-like"/>
    <property type="match status" value="1"/>
</dbReference>
<evidence type="ECO:0000256" key="11">
    <source>
        <dbReference type="ARBA" id="ARBA00022676"/>
    </source>
</evidence>
<keyword evidence="15" id="KW-0133">Cell shape</keyword>
<comment type="catalytic activity">
    <reaction evidence="25">
        <text>[GlcNAc-(1-&gt;4)-Mur2Ac(oyl-L-Ala-gamma-D-Glu-L-Lys-D-Ala-D-Ala)](n)-di-trans,octa-cis-undecaprenyl diphosphate + beta-D-GlcNAc-(1-&gt;4)-Mur2Ac(oyl-L-Ala-gamma-D-Glu-L-Lys-D-Ala-D-Ala)-di-trans,octa-cis-undecaprenyl diphosphate = [GlcNAc-(1-&gt;4)-Mur2Ac(oyl-L-Ala-gamma-D-Glu-L-Lys-D-Ala-D-Ala)](n+1)-di-trans,octa-cis-undecaprenyl diphosphate + di-trans,octa-cis-undecaprenyl diphosphate + H(+)</text>
        <dbReference type="Rhea" id="RHEA:23708"/>
        <dbReference type="Rhea" id="RHEA-COMP:9602"/>
        <dbReference type="Rhea" id="RHEA-COMP:9603"/>
        <dbReference type="ChEBI" id="CHEBI:15378"/>
        <dbReference type="ChEBI" id="CHEBI:58405"/>
        <dbReference type="ChEBI" id="CHEBI:60033"/>
        <dbReference type="ChEBI" id="CHEBI:78435"/>
        <dbReference type="EC" id="2.4.99.28"/>
    </reaction>
</comment>
<dbReference type="InterPro" id="IPR023346">
    <property type="entry name" value="Lysozyme-like_dom_sf"/>
</dbReference>
<dbReference type="Gene3D" id="1.10.3810.10">
    <property type="entry name" value="Biosynthetic peptidoglycan transglycosylase-like"/>
    <property type="match status" value="1"/>
</dbReference>
<keyword evidence="17" id="KW-0573">Peptidoglycan synthesis</keyword>
<evidence type="ECO:0000256" key="26">
    <source>
        <dbReference type="ARBA" id="ARBA00060592"/>
    </source>
</evidence>
<evidence type="ECO:0000256" key="1">
    <source>
        <dbReference type="ARBA" id="ARBA00004249"/>
    </source>
</evidence>
<evidence type="ECO:0000256" key="5">
    <source>
        <dbReference type="ARBA" id="ARBA00012448"/>
    </source>
</evidence>
<comment type="similarity">
    <text evidence="4">In the N-terminal section; belongs to the glycosyltransferase 51 family.</text>
</comment>
<accession>A0A4R6RN69</accession>
<dbReference type="PANTHER" id="PTHR32282">
    <property type="entry name" value="BINDING PROTEIN TRANSPEPTIDASE, PUTATIVE-RELATED"/>
    <property type="match status" value="1"/>
</dbReference>
<keyword evidence="7" id="KW-1003">Cell membrane</keyword>
<dbReference type="EC" id="3.4.16.4" evidence="5"/>
<keyword evidence="12" id="KW-0808">Transferase</keyword>
<evidence type="ECO:0000256" key="10">
    <source>
        <dbReference type="ARBA" id="ARBA00022670"/>
    </source>
</evidence>
<dbReference type="Pfam" id="PF17092">
    <property type="entry name" value="PCB_OB"/>
    <property type="match status" value="1"/>
</dbReference>
<evidence type="ECO:0000256" key="6">
    <source>
        <dbReference type="ARBA" id="ARBA00018638"/>
    </source>
</evidence>
<feature type="domain" description="Penicillin-binding protein transpeptidase" evidence="27">
    <location>
        <begin position="443"/>
        <end position="684"/>
    </location>
</feature>
<dbReference type="GO" id="GO:0008360">
    <property type="term" value="P:regulation of cell shape"/>
    <property type="evidence" value="ECO:0007669"/>
    <property type="project" value="UniProtKB-KW"/>
</dbReference>
<name>A0A4R6RN69_9BURK</name>
<evidence type="ECO:0000313" key="30">
    <source>
        <dbReference type="EMBL" id="TDP88143.1"/>
    </source>
</evidence>
<protein>
    <recommendedName>
        <fullName evidence="6">Penicillin-binding protein 1A</fullName>
        <ecNumber evidence="24">2.4.99.28</ecNumber>
        <ecNumber evidence="5">3.4.16.4</ecNumber>
    </recommendedName>
</protein>
<evidence type="ECO:0000256" key="2">
    <source>
        <dbReference type="ARBA" id="ARBA00004752"/>
    </source>
</evidence>
<sequence length="792" mass="85879">MPVLALPRARPRPRRRPLRAMNPQRGLVLALVLGLLALMAAGVLSLLVTAVVLSPQLPDTRGLAHYQPKQPLRVYTADGIEIGGFGSEKRQFLPFEKIPKLMRDSLLAVEDSRFYEHHGIDPIGVLRAVVANVTGGRTQGASTITQQVARTFFLTREKTLSRKLKEALLSLKIERELSKDQILTLYMNQIYLGARSYGFAEAAQTYFGKPLSALSAAECAMLAGLPQNPANVNPIKNPTRARARQLVALSRMHTEGVLNDEQYAAAKAEKLSVRNPAEAEVHAEHVAEMARAQVFAQYGDKAYTSGMKVVTTLRAAEQQAAWKALRKALIDREVGQAWRGPEGQEDLERDLEDTDPAVSQVLNDYNDDEMLHAAVVTQVSAKRVTVVLAGGEVIPVSGKGLRQVQAALAPKASDKLRLRRGSVVRAAQQGGDWVITQWPEAEGAVVALDPRDGQVRAMVGGFDFQRNQFNHATQGWRQPGSSYKPFLYAAALENGVMPETLVNDAPLSVGDWSPSNADGQFEGPMPLHTALAKSKNMVSIRLVQLLGPQAARAWTGRFGFDVDKQPDNLTLALGAGATTPLQLASAYAVIANGGMKVSPVVIRRITNGDGKVVFEAPTKVLDEGDRVVPARNAFLTGTLLNEVARSGTAARAQAQLKRPDLYGKTGTTNDVVDAWFAGFQPHVAAVVWLGYDTPRSLGSHASGASLALPVWIQYMATALSREPVLALPVPEGVVRQDSGWRYREWADGGFLRELGMDDTPIGPDLIPQPPEGGASLGTQLEDRLKAFIDKLF</sequence>
<keyword evidence="31" id="KW-1185">Reference proteome</keyword>
<dbReference type="RefSeq" id="WP_243738453.1">
    <property type="nucleotide sequence ID" value="NZ_SNXW01000001.1"/>
</dbReference>
<dbReference type="InterPro" id="IPR036950">
    <property type="entry name" value="PBP_transglycosylase"/>
</dbReference>
<evidence type="ECO:0000256" key="8">
    <source>
        <dbReference type="ARBA" id="ARBA00022519"/>
    </source>
</evidence>
<reference evidence="30 31" key="1">
    <citation type="submission" date="2019-03" db="EMBL/GenBank/DDBJ databases">
        <title>Genomic Encyclopedia of Type Strains, Phase IV (KMG-IV): sequencing the most valuable type-strain genomes for metagenomic binning, comparative biology and taxonomic classification.</title>
        <authorList>
            <person name="Goeker M."/>
        </authorList>
    </citation>
    <scope>NUCLEOTIDE SEQUENCE [LARGE SCALE GENOMIC DNA]</scope>
    <source>
        <strain evidence="30 31">DSM 11901</strain>
    </source>
</reference>
<keyword evidence="9" id="KW-0121">Carboxypeptidase</keyword>
<keyword evidence="20" id="KW-0046">Antibiotic resistance</keyword>
<evidence type="ECO:0000256" key="21">
    <source>
        <dbReference type="ARBA" id="ARBA00023268"/>
    </source>
</evidence>
<dbReference type="AlphaFoldDB" id="A0A4R6RN69"/>
<evidence type="ECO:0000256" key="9">
    <source>
        <dbReference type="ARBA" id="ARBA00022645"/>
    </source>
</evidence>
<comment type="pathway">
    <text evidence="2">Cell wall biogenesis; peptidoglycan biosynthesis.</text>
</comment>
<evidence type="ECO:0000256" key="16">
    <source>
        <dbReference type="ARBA" id="ARBA00022968"/>
    </source>
</evidence>
<keyword evidence="22" id="KW-0961">Cell wall biogenesis/degradation</keyword>
<keyword evidence="11" id="KW-0328">Glycosyltransferase</keyword>
<dbReference type="Proteomes" id="UP000294593">
    <property type="component" value="Unassembled WGS sequence"/>
</dbReference>
<gene>
    <name evidence="30" type="ORF">EV672_101287</name>
</gene>
<keyword evidence="21" id="KW-0511">Multifunctional enzyme</keyword>
<keyword evidence="16" id="KW-0735">Signal-anchor</keyword>
<organism evidence="30 31">
    <name type="scientific">Aquabacterium commune</name>
    <dbReference type="NCBI Taxonomy" id="70586"/>
    <lineage>
        <taxon>Bacteria</taxon>
        <taxon>Pseudomonadati</taxon>
        <taxon>Pseudomonadota</taxon>
        <taxon>Betaproteobacteria</taxon>
        <taxon>Burkholderiales</taxon>
        <taxon>Aquabacterium</taxon>
    </lineage>
</organism>
<evidence type="ECO:0000256" key="20">
    <source>
        <dbReference type="ARBA" id="ARBA00023251"/>
    </source>
</evidence>
<dbReference type="GO" id="GO:0009252">
    <property type="term" value="P:peptidoglycan biosynthetic process"/>
    <property type="evidence" value="ECO:0007669"/>
    <property type="project" value="UniProtKB-UniPathway"/>
</dbReference>
<dbReference type="InterPro" id="IPR012338">
    <property type="entry name" value="Beta-lactam/transpept-like"/>
</dbReference>
<dbReference type="SUPFAM" id="SSF56601">
    <property type="entry name" value="beta-lactamase/transpeptidase-like"/>
    <property type="match status" value="1"/>
</dbReference>
<keyword evidence="19" id="KW-0472">Membrane</keyword>
<dbReference type="GO" id="GO:0008955">
    <property type="term" value="F:peptidoglycan glycosyltransferase activity"/>
    <property type="evidence" value="ECO:0007669"/>
    <property type="project" value="UniProtKB-EC"/>
</dbReference>
<dbReference type="GO" id="GO:0046677">
    <property type="term" value="P:response to antibiotic"/>
    <property type="evidence" value="ECO:0007669"/>
    <property type="project" value="UniProtKB-KW"/>
</dbReference>
<keyword evidence="13" id="KW-0812">Transmembrane</keyword>
<keyword evidence="14" id="KW-0378">Hydrolase</keyword>
<comment type="caution">
    <text evidence="30">The sequence shown here is derived from an EMBL/GenBank/DDBJ whole genome shotgun (WGS) entry which is preliminary data.</text>
</comment>
<dbReference type="Pfam" id="PF00912">
    <property type="entry name" value="Transgly"/>
    <property type="match status" value="1"/>
</dbReference>
<dbReference type="UniPathway" id="UPA00219"/>
<evidence type="ECO:0000256" key="18">
    <source>
        <dbReference type="ARBA" id="ARBA00022989"/>
    </source>
</evidence>
<dbReference type="GO" id="GO:0008658">
    <property type="term" value="F:penicillin binding"/>
    <property type="evidence" value="ECO:0007669"/>
    <property type="project" value="InterPro"/>
</dbReference>
<comment type="pathway">
    <text evidence="26">Glycan biosynthesis.</text>
</comment>
<evidence type="ECO:0000256" key="7">
    <source>
        <dbReference type="ARBA" id="ARBA00022475"/>
    </source>
</evidence>
<dbReference type="InterPro" id="IPR050396">
    <property type="entry name" value="Glycosyltr_51/Transpeptidase"/>
</dbReference>
<dbReference type="InterPro" id="IPR001460">
    <property type="entry name" value="PCN-bd_Tpept"/>
</dbReference>
<evidence type="ECO:0000256" key="25">
    <source>
        <dbReference type="ARBA" id="ARBA00049902"/>
    </source>
</evidence>
<evidence type="ECO:0000256" key="24">
    <source>
        <dbReference type="ARBA" id="ARBA00044770"/>
    </source>
</evidence>
<evidence type="ECO:0000256" key="4">
    <source>
        <dbReference type="ARBA" id="ARBA00007739"/>
    </source>
</evidence>
<keyword evidence="10" id="KW-0645">Protease</keyword>
<comment type="subcellular location">
    <subcellularLocation>
        <location evidence="1">Cell inner membrane</location>
        <topology evidence="1">Single-pass type II membrane protein</topology>
    </subcellularLocation>
</comment>
<dbReference type="EC" id="2.4.99.28" evidence="24"/>
<dbReference type="InterPro" id="IPR031376">
    <property type="entry name" value="PCB_OB"/>
</dbReference>
<dbReference type="GO" id="GO:0009002">
    <property type="term" value="F:serine-type D-Ala-D-Ala carboxypeptidase activity"/>
    <property type="evidence" value="ECO:0007669"/>
    <property type="project" value="UniProtKB-EC"/>
</dbReference>
<dbReference type="EMBL" id="SNXW01000001">
    <property type="protein sequence ID" value="TDP88143.1"/>
    <property type="molecule type" value="Genomic_DNA"/>
</dbReference>
<keyword evidence="18" id="KW-1133">Transmembrane helix</keyword>
<feature type="domain" description="Penicillin-binding protein OB-like" evidence="29">
    <location>
        <begin position="338"/>
        <end position="441"/>
    </location>
</feature>
<evidence type="ECO:0000259" key="27">
    <source>
        <dbReference type="Pfam" id="PF00905"/>
    </source>
</evidence>
<feature type="domain" description="Glycosyl transferase family 51" evidence="28">
    <location>
        <begin position="82"/>
        <end position="253"/>
    </location>
</feature>
<proteinExistence type="inferred from homology"/>
<dbReference type="Gene3D" id="3.40.710.10">
    <property type="entry name" value="DD-peptidase/beta-lactamase superfamily"/>
    <property type="match status" value="2"/>
</dbReference>
<dbReference type="NCBIfam" id="TIGR02074">
    <property type="entry name" value="PBP_1a_fam"/>
    <property type="match status" value="1"/>
</dbReference>
<dbReference type="GO" id="GO:0030288">
    <property type="term" value="C:outer membrane-bounded periplasmic space"/>
    <property type="evidence" value="ECO:0007669"/>
    <property type="project" value="TreeGrafter"/>
</dbReference>
<evidence type="ECO:0000256" key="15">
    <source>
        <dbReference type="ARBA" id="ARBA00022960"/>
    </source>
</evidence>
<comment type="catalytic activity">
    <reaction evidence="23">
        <text>Preferential cleavage: (Ac)2-L-Lys-D-Ala-|-D-Ala. Also transpeptidation of peptidyl-alanyl moieties that are N-acyl substituents of D-alanine.</text>
        <dbReference type="EC" id="3.4.16.4"/>
    </reaction>
</comment>
<evidence type="ECO:0000256" key="3">
    <source>
        <dbReference type="ARBA" id="ARBA00007090"/>
    </source>
</evidence>
<comment type="similarity">
    <text evidence="3">In the C-terminal section; belongs to the transpeptidase family.</text>
</comment>
<evidence type="ECO:0000259" key="29">
    <source>
        <dbReference type="Pfam" id="PF17092"/>
    </source>
</evidence>
<evidence type="ECO:0000256" key="19">
    <source>
        <dbReference type="ARBA" id="ARBA00023136"/>
    </source>
</evidence>
<dbReference type="GO" id="GO:0071555">
    <property type="term" value="P:cell wall organization"/>
    <property type="evidence" value="ECO:0007669"/>
    <property type="project" value="UniProtKB-KW"/>
</dbReference>
<evidence type="ECO:0000256" key="22">
    <source>
        <dbReference type="ARBA" id="ARBA00023316"/>
    </source>
</evidence>
<evidence type="ECO:0000259" key="28">
    <source>
        <dbReference type="Pfam" id="PF00912"/>
    </source>
</evidence>
<evidence type="ECO:0000313" key="31">
    <source>
        <dbReference type="Proteomes" id="UP000294593"/>
    </source>
</evidence>
<keyword evidence="8" id="KW-0997">Cell inner membrane</keyword>
<dbReference type="Pfam" id="PF00905">
    <property type="entry name" value="Transpeptidase"/>
    <property type="match status" value="1"/>
</dbReference>
<dbReference type="GO" id="GO:0005886">
    <property type="term" value="C:plasma membrane"/>
    <property type="evidence" value="ECO:0007669"/>
    <property type="project" value="UniProtKB-SubCell"/>
</dbReference>
<dbReference type="InterPro" id="IPR001264">
    <property type="entry name" value="Glyco_trans_51"/>
</dbReference>
<dbReference type="FunFam" id="1.10.3810.10:FF:000003">
    <property type="entry name" value="Penicillin-binding protein 1a"/>
    <property type="match status" value="1"/>
</dbReference>
<evidence type="ECO:0000256" key="13">
    <source>
        <dbReference type="ARBA" id="ARBA00022692"/>
    </source>
</evidence>
<evidence type="ECO:0000256" key="17">
    <source>
        <dbReference type="ARBA" id="ARBA00022984"/>
    </source>
</evidence>